<evidence type="ECO:0000256" key="5">
    <source>
        <dbReference type="ARBA" id="ARBA00022946"/>
    </source>
</evidence>
<keyword evidence="6 8" id="KW-0446">Lipid-binding</keyword>
<evidence type="ECO:0000259" key="10">
    <source>
        <dbReference type="Pfam" id="PF08511"/>
    </source>
</evidence>
<dbReference type="FunFam" id="1.10.357.10:FF:000004">
    <property type="entry name" value="Ubiquinone biosynthesis protein COQ9, mitochondrial"/>
    <property type="match status" value="1"/>
</dbReference>
<dbReference type="OrthoDB" id="619536at2759"/>
<evidence type="ECO:0000313" key="11">
    <source>
        <dbReference type="EMBL" id="KCW79374.1"/>
    </source>
</evidence>
<evidence type="ECO:0000256" key="9">
    <source>
        <dbReference type="SAM" id="MobiDB-lite"/>
    </source>
</evidence>
<dbReference type="NCBIfam" id="TIGR02396">
    <property type="entry name" value="diverge_rpsU"/>
    <property type="match status" value="1"/>
</dbReference>
<evidence type="ECO:0000256" key="2">
    <source>
        <dbReference type="ARBA" id="ARBA00004749"/>
    </source>
</evidence>
<dbReference type="GO" id="GO:0006744">
    <property type="term" value="P:ubiquinone biosynthetic process"/>
    <property type="evidence" value="ECO:0000318"/>
    <property type="project" value="GO_Central"/>
</dbReference>
<keyword evidence="7 8" id="KW-0496">Mitochondrion</keyword>
<dbReference type="InterPro" id="IPR013718">
    <property type="entry name" value="COQ9_C"/>
</dbReference>
<reference evidence="11" key="1">
    <citation type="submission" date="2013-07" db="EMBL/GenBank/DDBJ databases">
        <title>The genome of Eucalyptus grandis.</title>
        <authorList>
            <person name="Schmutz J."/>
            <person name="Hayes R."/>
            <person name="Myburg A."/>
            <person name="Tuskan G."/>
            <person name="Grattapaglia D."/>
            <person name="Rokhsar D.S."/>
        </authorList>
    </citation>
    <scope>NUCLEOTIDE SEQUENCE</scope>
    <source>
        <tissue evidence="11">Leaf extractions</tissue>
    </source>
</reference>
<dbReference type="GO" id="GO:0005743">
    <property type="term" value="C:mitochondrial inner membrane"/>
    <property type="evidence" value="ECO:0000318"/>
    <property type="project" value="GO_Central"/>
</dbReference>
<evidence type="ECO:0000256" key="3">
    <source>
        <dbReference type="ARBA" id="ARBA00010766"/>
    </source>
</evidence>
<dbReference type="eggNOG" id="KOG2969">
    <property type="taxonomic scope" value="Eukaryota"/>
</dbReference>
<evidence type="ECO:0000256" key="8">
    <source>
        <dbReference type="RuleBase" id="RU366063"/>
    </source>
</evidence>
<comment type="pathway">
    <text evidence="2 8">Cofactor biosynthesis; ubiquinone biosynthesis.</text>
</comment>
<dbReference type="PANTHER" id="PTHR21427">
    <property type="entry name" value="UBIQUINONE BIOSYNTHESIS PROTEIN COQ9, MITOCHONDRIAL"/>
    <property type="match status" value="1"/>
</dbReference>
<dbReference type="AlphaFoldDB" id="A0A059CMA9"/>
<feature type="domain" description="COQ9 C-terminal" evidence="10">
    <location>
        <begin position="237"/>
        <end position="307"/>
    </location>
</feature>
<evidence type="ECO:0000256" key="7">
    <source>
        <dbReference type="ARBA" id="ARBA00023128"/>
    </source>
</evidence>
<proteinExistence type="inferred from homology"/>
<feature type="compositionally biased region" description="Polar residues" evidence="9">
    <location>
        <begin position="46"/>
        <end position="63"/>
    </location>
</feature>
<comment type="subcellular location">
    <subcellularLocation>
        <location evidence="1 8">Mitochondrion</location>
    </subcellularLocation>
</comment>
<dbReference type="InterPro" id="IPR012762">
    <property type="entry name" value="Ubiq_biosynth_COQ9"/>
</dbReference>
<keyword evidence="4 8" id="KW-0831">Ubiquinone biosynthesis</keyword>
<dbReference type="FunCoup" id="A0A059CMA9">
    <property type="interactions" value="2191"/>
</dbReference>
<dbReference type="EMBL" id="KK198755">
    <property type="protein sequence ID" value="KCW79374.1"/>
    <property type="molecule type" value="Genomic_DNA"/>
</dbReference>
<dbReference type="KEGG" id="egr:104436398"/>
<dbReference type="Gene3D" id="1.10.357.10">
    <property type="entry name" value="Tetracycline Repressor, domain 2"/>
    <property type="match status" value="1"/>
</dbReference>
<dbReference type="GO" id="GO:0008289">
    <property type="term" value="F:lipid binding"/>
    <property type="evidence" value="ECO:0000318"/>
    <property type="project" value="GO_Central"/>
</dbReference>
<comment type="similarity">
    <text evidence="3 8">Belongs to the COQ9 family.</text>
</comment>
<evidence type="ECO:0000256" key="4">
    <source>
        <dbReference type="ARBA" id="ARBA00022688"/>
    </source>
</evidence>
<feature type="compositionally biased region" description="Low complexity" evidence="9">
    <location>
        <begin position="83"/>
        <end position="111"/>
    </location>
</feature>
<dbReference type="Gramene" id="KCW79374">
    <property type="protein sequence ID" value="KCW79374"/>
    <property type="gene ID" value="EUGRSUZ_C00788"/>
</dbReference>
<dbReference type="STRING" id="71139.A0A059CMA9"/>
<dbReference type="OMA" id="FLENRIH"/>
<accession>A0A059CMA9</accession>
<evidence type="ECO:0000256" key="6">
    <source>
        <dbReference type="ARBA" id="ARBA00023121"/>
    </source>
</evidence>
<feature type="region of interest" description="Disordered" evidence="9">
    <location>
        <begin position="35"/>
        <end position="128"/>
    </location>
</feature>
<comment type="function">
    <text evidence="8">Membrane-associated protein that warps the membrane surface to access and bind aromatic isoprenes with high specificity, including ubiquinone (CoQ) isoprene intermediates and presents them directly to Coq7, therefore facilitating the Coq7-mediated hydroxylase step. Participates in the biosynthesis of coenzyme Q, also named ubiquinone, an essential lipid-soluble electron transporter for aerobic cellular respiration.</text>
</comment>
<keyword evidence="5" id="KW-0809">Transit peptide</keyword>
<gene>
    <name evidence="11" type="ORF">EUGRSUZ_C00788</name>
</gene>
<sequence length="339" mass="36490">MYRAAAKAAAAATAALLRGAGDAAIRRNARVPSPLLRAGIGGRPRFSTSVDAHQSPPGQSPNEHQSHQHARPGTPYYVDSTGPSSSSAAEAAAASASSSSSSSSGPASSAAEEARRRQRSSPLGDYREEQRRVLQASLRHVKTLGWSEAAMIAGARDVGLSPSIVGSFPRKGAALVEYFMDDCLQRLIDCIDSGDELNQLIPSERISRVIRIRLEMQIPYISKWAEALAIQAQPLNAPTSLKQRAMLVDEICHAAGDDSSDIDWYVKRTVVGGIYSTSEVYMLTDSSPEFRDTWAFVDNRVKDVFDLKKSFREVTHLAEAVGAGVGSSLQGFVRGVMQR</sequence>
<dbReference type="Pfam" id="PF08511">
    <property type="entry name" value="COQ9"/>
    <property type="match status" value="1"/>
</dbReference>
<evidence type="ECO:0000256" key="1">
    <source>
        <dbReference type="ARBA" id="ARBA00004173"/>
    </source>
</evidence>
<protein>
    <recommendedName>
        <fullName evidence="8">Ubiquinone biosynthesis protein</fullName>
    </recommendedName>
</protein>
<dbReference type="InParanoid" id="A0A059CMA9"/>
<dbReference type="UniPathway" id="UPA00232"/>
<organism evidence="11">
    <name type="scientific">Eucalyptus grandis</name>
    <name type="common">Flooded gum</name>
    <dbReference type="NCBI Taxonomy" id="71139"/>
    <lineage>
        <taxon>Eukaryota</taxon>
        <taxon>Viridiplantae</taxon>
        <taxon>Streptophyta</taxon>
        <taxon>Embryophyta</taxon>
        <taxon>Tracheophyta</taxon>
        <taxon>Spermatophyta</taxon>
        <taxon>Magnoliopsida</taxon>
        <taxon>eudicotyledons</taxon>
        <taxon>Gunneridae</taxon>
        <taxon>Pentapetalae</taxon>
        <taxon>rosids</taxon>
        <taxon>malvids</taxon>
        <taxon>Myrtales</taxon>
        <taxon>Myrtaceae</taxon>
        <taxon>Myrtoideae</taxon>
        <taxon>Eucalypteae</taxon>
        <taxon>Eucalyptus</taxon>
    </lineage>
</organism>
<dbReference type="PANTHER" id="PTHR21427:SF19">
    <property type="entry name" value="UBIQUINONE BIOSYNTHESIS PROTEIN COQ9, MITOCHONDRIAL"/>
    <property type="match status" value="1"/>
</dbReference>
<name>A0A059CMA9_EUCGR</name>